<dbReference type="Pfam" id="PF07924">
    <property type="entry name" value="NuiA"/>
    <property type="match status" value="1"/>
</dbReference>
<name>A0A951QLR3_9CYAN</name>
<reference evidence="1" key="2">
    <citation type="journal article" date="2022" name="Microbiol. Resour. Announc.">
        <title>Metagenome Sequencing to Explore Phylogenomics of Terrestrial Cyanobacteria.</title>
        <authorList>
            <person name="Ward R.D."/>
            <person name="Stajich J.E."/>
            <person name="Johansen J.R."/>
            <person name="Huntemann M."/>
            <person name="Clum A."/>
            <person name="Foster B."/>
            <person name="Foster B."/>
            <person name="Roux S."/>
            <person name="Palaniappan K."/>
            <person name="Varghese N."/>
            <person name="Mukherjee S."/>
            <person name="Reddy T.B.K."/>
            <person name="Daum C."/>
            <person name="Copeland A."/>
            <person name="Chen I.A."/>
            <person name="Ivanova N.N."/>
            <person name="Kyrpides N.C."/>
            <person name="Shapiro N."/>
            <person name="Eloe-Fadrosh E.A."/>
            <person name="Pietrasiak N."/>
        </authorList>
    </citation>
    <scope>NUCLEOTIDE SEQUENCE</scope>
    <source>
        <strain evidence="1">GSE-NOS-MK-12-04C</strain>
    </source>
</reference>
<comment type="caution">
    <text evidence="1">The sequence shown here is derived from an EMBL/GenBank/DDBJ whole genome shotgun (WGS) entry which is preliminary data.</text>
</comment>
<organism evidence="1 2">
    <name type="scientific">Cyanomargarita calcarea GSE-NOS-MK-12-04C</name>
    <dbReference type="NCBI Taxonomy" id="2839659"/>
    <lineage>
        <taxon>Bacteria</taxon>
        <taxon>Bacillati</taxon>
        <taxon>Cyanobacteriota</taxon>
        <taxon>Cyanophyceae</taxon>
        <taxon>Nostocales</taxon>
        <taxon>Cyanomargaritaceae</taxon>
        <taxon>Cyanomargarita</taxon>
    </lineage>
</organism>
<accession>A0A951QLR3</accession>
<dbReference type="EMBL" id="JAHHGZ010000013">
    <property type="protein sequence ID" value="MBW4668574.1"/>
    <property type="molecule type" value="Genomic_DNA"/>
</dbReference>
<protein>
    <submittedName>
        <fullName evidence="1">Nuclease A inhibitor family protein</fullName>
    </submittedName>
</protein>
<sequence>MSLVDILKQASDGLLFMSESEYPLSVFLWESENQQDIKPEFIVKKTGHSLDTPVAFVNLESFFEIATTEQDWHRVEEKESVRKFQNLVKTLKDNLTDIKVARLGAIDIDVYIVGKTLDNKFAGLVTKVIET</sequence>
<gene>
    <name evidence="1" type="ORF">KME60_14395</name>
</gene>
<dbReference type="AlphaFoldDB" id="A0A951QLR3"/>
<evidence type="ECO:0000313" key="2">
    <source>
        <dbReference type="Proteomes" id="UP000729701"/>
    </source>
</evidence>
<evidence type="ECO:0000313" key="1">
    <source>
        <dbReference type="EMBL" id="MBW4668574.1"/>
    </source>
</evidence>
<dbReference type="InterPro" id="IPR012489">
    <property type="entry name" value="NucleaseA_inhib-like"/>
</dbReference>
<dbReference type="Gene3D" id="3.40.1460.10">
    <property type="entry name" value="Nuclease A inhibitor-like"/>
    <property type="match status" value="1"/>
</dbReference>
<dbReference type="SUPFAM" id="SSF82602">
    <property type="entry name" value="Nuclease A inhibitor (NuiA)"/>
    <property type="match status" value="1"/>
</dbReference>
<proteinExistence type="predicted"/>
<dbReference type="InterPro" id="IPR036587">
    <property type="entry name" value="NucleaseA_inhib-like_sf"/>
</dbReference>
<reference evidence="1" key="1">
    <citation type="submission" date="2021-05" db="EMBL/GenBank/DDBJ databases">
        <authorList>
            <person name="Pietrasiak N."/>
            <person name="Ward R."/>
            <person name="Stajich J.E."/>
            <person name="Kurbessoian T."/>
        </authorList>
    </citation>
    <scope>NUCLEOTIDE SEQUENCE</scope>
    <source>
        <strain evidence="1">GSE-NOS-MK-12-04C</strain>
    </source>
</reference>
<dbReference type="Proteomes" id="UP000729701">
    <property type="component" value="Unassembled WGS sequence"/>
</dbReference>